<dbReference type="RefSeq" id="XP_003741366.3">
    <property type="nucleotide sequence ID" value="XM_003741318.3"/>
</dbReference>
<evidence type="ECO:0000256" key="2">
    <source>
        <dbReference type="PROSITE-ProRule" id="PRU00176"/>
    </source>
</evidence>
<proteinExistence type="predicted"/>
<dbReference type="PROSITE" id="PS50102">
    <property type="entry name" value="RRM"/>
    <property type="match status" value="1"/>
</dbReference>
<dbReference type="PANTHER" id="PTHR12566:SF9">
    <property type="entry name" value="CYTOPLASMIC POLYADENYLATION ELEMENT-BINDING PROTEIN 1"/>
    <property type="match status" value="1"/>
</dbReference>
<dbReference type="Pfam" id="PF16366">
    <property type="entry name" value="CEBP_ZZ"/>
    <property type="match status" value="1"/>
</dbReference>
<reference evidence="5" key="1">
    <citation type="submission" date="2025-08" db="UniProtKB">
        <authorList>
            <consortium name="RefSeq"/>
        </authorList>
    </citation>
    <scope>IDENTIFICATION</scope>
</reference>
<dbReference type="Proteomes" id="UP000694867">
    <property type="component" value="Unplaced"/>
</dbReference>
<dbReference type="SUPFAM" id="SSF54928">
    <property type="entry name" value="RNA-binding domain, RBD"/>
    <property type="match status" value="1"/>
</dbReference>
<dbReference type="GO" id="GO:0005737">
    <property type="term" value="C:cytoplasm"/>
    <property type="evidence" value="ECO:0007669"/>
    <property type="project" value="TreeGrafter"/>
</dbReference>
<dbReference type="Gene3D" id="4.10.640.40">
    <property type="entry name" value="Cytoplasmic polyadenylation element-binding protein, ZZ domain"/>
    <property type="match status" value="1"/>
</dbReference>
<accession>A0AAJ6VWC4</accession>
<dbReference type="PANTHER" id="PTHR12566">
    <property type="entry name" value="CYTOPLASMIC POLYADENYLATION ELEMENT BINDING PROTEIN CPEB"/>
    <property type="match status" value="1"/>
</dbReference>
<dbReference type="KEGG" id="goe:100903649"/>
<dbReference type="GeneID" id="100903649"/>
<dbReference type="GO" id="GO:0000900">
    <property type="term" value="F:mRNA regulatory element binding translation repressor activity"/>
    <property type="evidence" value="ECO:0007669"/>
    <property type="project" value="TreeGrafter"/>
</dbReference>
<dbReference type="Pfam" id="PF16367">
    <property type="entry name" value="RRM_7"/>
    <property type="match status" value="1"/>
</dbReference>
<evidence type="ECO:0000256" key="1">
    <source>
        <dbReference type="ARBA" id="ARBA00022884"/>
    </source>
</evidence>
<dbReference type="InterPro" id="IPR032296">
    <property type="entry name" value="CEBP_ZZ"/>
</dbReference>
<dbReference type="InterPro" id="IPR034819">
    <property type="entry name" value="CPEB"/>
</dbReference>
<keyword evidence="4" id="KW-1185">Reference proteome</keyword>
<feature type="domain" description="RRM" evidence="3">
    <location>
        <begin position="209"/>
        <end position="290"/>
    </location>
</feature>
<gene>
    <name evidence="5" type="primary">LOC100903649</name>
</gene>
<dbReference type="Gene3D" id="3.30.70.330">
    <property type="match status" value="2"/>
</dbReference>
<dbReference type="InterPro" id="IPR038446">
    <property type="entry name" value="CEBP_ZZ_sf"/>
</dbReference>
<evidence type="ECO:0000313" key="4">
    <source>
        <dbReference type="Proteomes" id="UP000694867"/>
    </source>
</evidence>
<dbReference type="GO" id="GO:2000766">
    <property type="term" value="P:negative regulation of cytoplasmic translation"/>
    <property type="evidence" value="ECO:0007669"/>
    <property type="project" value="TreeGrafter"/>
</dbReference>
<name>A0AAJ6VWC4_9ACAR</name>
<dbReference type="GO" id="GO:0043005">
    <property type="term" value="C:neuron projection"/>
    <property type="evidence" value="ECO:0007669"/>
    <property type="project" value="TreeGrafter"/>
</dbReference>
<evidence type="ECO:0000313" key="5">
    <source>
        <dbReference type="RefSeq" id="XP_003741366.3"/>
    </source>
</evidence>
<dbReference type="SMART" id="SM00360">
    <property type="entry name" value="RRM"/>
    <property type="match status" value="2"/>
</dbReference>
<organism evidence="4 5">
    <name type="scientific">Galendromus occidentalis</name>
    <name type="common">western predatory mite</name>
    <dbReference type="NCBI Taxonomy" id="34638"/>
    <lineage>
        <taxon>Eukaryota</taxon>
        <taxon>Metazoa</taxon>
        <taxon>Ecdysozoa</taxon>
        <taxon>Arthropoda</taxon>
        <taxon>Chelicerata</taxon>
        <taxon>Arachnida</taxon>
        <taxon>Acari</taxon>
        <taxon>Parasitiformes</taxon>
        <taxon>Mesostigmata</taxon>
        <taxon>Gamasina</taxon>
        <taxon>Phytoseioidea</taxon>
        <taxon>Phytoseiidae</taxon>
        <taxon>Typhlodrominae</taxon>
        <taxon>Galendromus</taxon>
    </lineage>
</organism>
<dbReference type="GO" id="GO:0005634">
    <property type="term" value="C:nucleus"/>
    <property type="evidence" value="ECO:0007669"/>
    <property type="project" value="TreeGrafter"/>
</dbReference>
<dbReference type="AlphaFoldDB" id="A0AAJ6VWC4"/>
<dbReference type="InterPro" id="IPR012677">
    <property type="entry name" value="Nucleotide-bd_a/b_plait_sf"/>
</dbReference>
<dbReference type="InterPro" id="IPR000504">
    <property type="entry name" value="RRM_dom"/>
</dbReference>
<protein>
    <submittedName>
        <fullName evidence="5">Cytoplasmic polyadenylation element-binding protein 1</fullName>
    </submittedName>
</protein>
<sequence>MTFPGQNNPCFGCVPSVHPFLSIAEKLFYLNSLNSLRPAFERRPSRDPLAIIENLARRRRSCAPTSSSNSLPAEPKRCWKGTVGRKSQIGPSAISRKVFVGGLCRDTDSDCLRRAFKEFQLENVEWCDKSERKFAYMVFKSQESIRELLRHCQKRDHNRFYYNINTTRPNRDRWVQLIPWIISDADFIKCPTDFPTTVSSRQRPQVTDNTVFVGALHGEMTAHDLFVIMQELFGPVISVGLDTDKFMYPVGTAKVTFETKASHDRAIDAEYISVVSDRFTKKLQIDPFLTDVNCSRCSKNAGPVFCRYPNCFTYFCGECFFDHIEAGGGYRTEPVEFHVPLMRNRIRKQGSFQSFETSRKH</sequence>
<dbReference type="GO" id="GO:0003730">
    <property type="term" value="F:mRNA 3'-UTR binding"/>
    <property type="evidence" value="ECO:0007669"/>
    <property type="project" value="InterPro"/>
</dbReference>
<keyword evidence="1 2" id="KW-0694">RNA-binding</keyword>
<dbReference type="GO" id="GO:0045202">
    <property type="term" value="C:synapse"/>
    <property type="evidence" value="ECO:0007669"/>
    <property type="project" value="TreeGrafter"/>
</dbReference>
<dbReference type="GO" id="GO:0008135">
    <property type="term" value="F:translation factor activity, RNA binding"/>
    <property type="evidence" value="ECO:0007669"/>
    <property type="project" value="TreeGrafter"/>
</dbReference>
<dbReference type="InterPro" id="IPR035979">
    <property type="entry name" value="RBD_domain_sf"/>
</dbReference>
<dbReference type="GO" id="GO:0043022">
    <property type="term" value="F:ribosome binding"/>
    <property type="evidence" value="ECO:0007669"/>
    <property type="project" value="TreeGrafter"/>
</dbReference>
<evidence type="ECO:0000259" key="3">
    <source>
        <dbReference type="PROSITE" id="PS50102"/>
    </source>
</evidence>
<dbReference type="Pfam" id="PF00076">
    <property type="entry name" value="RRM_1"/>
    <property type="match status" value="1"/>
</dbReference>